<feature type="binding site" evidence="17">
    <location>
        <position position="132"/>
    </location>
    <ligand>
        <name>NAD(+)</name>
        <dbReference type="ChEBI" id="CHEBI:57540"/>
    </ligand>
</feature>
<dbReference type="InterPro" id="IPR030960">
    <property type="entry name" value="DHQS/DOIS_N"/>
</dbReference>
<evidence type="ECO:0000256" key="5">
    <source>
        <dbReference type="ARBA" id="ARBA00005412"/>
    </source>
</evidence>
<dbReference type="SUPFAM" id="SSF56796">
    <property type="entry name" value="Dehydroquinate synthase-like"/>
    <property type="match status" value="1"/>
</dbReference>
<dbReference type="GO" id="GO:0008652">
    <property type="term" value="P:amino acid biosynthetic process"/>
    <property type="evidence" value="ECO:0007669"/>
    <property type="project" value="UniProtKB-KW"/>
</dbReference>
<name>L0A5T3_DEIPD</name>
<dbReference type="PIRSF" id="PIRSF001455">
    <property type="entry name" value="DHQ_synth"/>
    <property type="match status" value="1"/>
</dbReference>
<evidence type="ECO:0000313" key="20">
    <source>
        <dbReference type="EMBL" id="AFZ69243.1"/>
    </source>
</evidence>
<evidence type="ECO:0000259" key="18">
    <source>
        <dbReference type="Pfam" id="PF01761"/>
    </source>
</evidence>
<protein>
    <recommendedName>
        <fullName evidence="7 17">3-dehydroquinate synthase</fullName>
        <shortName evidence="17">DHQS</shortName>
        <ecNumber evidence="6 17">4.2.3.4</ecNumber>
    </recommendedName>
</protein>
<evidence type="ECO:0000256" key="14">
    <source>
        <dbReference type="ARBA" id="ARBA00023141"/>
    </source>
</evidence>
<gene>
    <name evidence="17" type="primary">aroB</name>
    <name evidence="20" type="ordered locus">Deipe_3819</name>
</gene>
<evidence type="ECO:0000256" key="2">
    <source>
        <dbReference type="ARBA" id="ARBA00001911"/>
    </source>
</evidence>
<evidence type="ECO:0000313" key="21">
    <source>
        <dbReference type="Proteomes" id="UP000010467"/>
    </source>
</evidence>
<evidence type="ECO:0000256" key="10">
    <source>
        <dbReference type="ARBA" id="ARBA00022723"/>
    </source>
</evidence>
<keyword evidence="15 17" id="KW-0456">Lyase</keyword>
<dbReference type="GO" id="GO:0003856">
    <property type="term" value="F:3-dehydroquinate synthase activity"/>
    <property type="evidence" value="ECO:0007669"/>
    <property type="project" value="UniProtKB-UniRule"/>
</dbReference>
<dbReference type="RefSeq" id="WP_015237539.1">
    <property type="nucleotide sequence ID" value="NC_019793.1"/>
</dbReference>
<dbReference type="InterPro" id="IPR056179">
    <property type="entry name" value="DHQS_C"/>
</dbReference>
<dbReference type="GO" id="GO:0005737">
    <property type="term" value="C:cytoplasm"/>
    <property type="evidence" value="ECO:0007669"/>
    <property type="project" value="UniProtKB-SubCell"/>
</dbReference>
<feature type="domain" description="3-dehydroquinate synthase N-terminal" evidence="18">
    <location>
        <begin position="57"/>
        <end position="169"/>
    </location>
</feature>
<evidence type="ECO:0000256" key="7">
    <source>
        <dbReference type="ARBA" id="ARBA00017684"/>
    </source>
</evidence>
<keyword evidence="12 17" id="KW-0862">Zinc</keyword>
<keyword evidence="10 17" id="KW-0479">Metal-binding</keyword>
<feature type="binding site" evidence="17">
    <location>
        <position position="250"/>
    </location>
    <ligand>
        <name>Zn(2+)</name>
        <dbReference type="ChEBI" id="CHEBI:29105"/>
    </ligand>
</feature>
<keyword evidence="16 17" id="KW-0170">Cobalt</keyword>
<keyword evidence="14 17" id="KW-0057">Aromatic amino acid biosynthesis</keyword>
<accession>L0A5T3</accession>
<proteinExistence type="inferred from homology"/>
<dbReference type="HAMAP" id="MF_00110">
    <property type="entry name" value="DHQ_synthase"/>
    <property type="match status" value="1"/>
</dbReference>
<dbReference type="Gene3D" id="3.40.50.1970">
    <property type="match status" value="1"/>
</dbReference>
<dbReference type="PANTHER" id="PTHR43622:SF7">
    <property type="entry name" value="3-DEHYDROQUINATE SYNTHASE, CHLOROPLASTIC"/>
    <property type="match status" value="1"/>
</dbReference>
<comment type="function">
    <text evidence="17">Catalyzes the conversion of 3-deoxy-D-arabino-heptulosonate 7-phosphate (DAHP) to dehydroquinate (DHQ).</text>
</comment>
<keyword evidence="21" id="KW-1185">Reference proteome</keyword>
<dbReference type="InterPro" id="IPR030963">
    <property type="entry name" value="DHQ_synth_fam"/>
</dbReference>
<dbReference type="STRING" id="937777.Deipe_3819"/>
<evidence type="ECO:0000256" key="4">
    <source>
        <dbReference type="ARBA" id="ARBA00004661"/>
    </source>
</evidence>
<evidence type="ECO:0000256" key="16">
    <source>
        <dbReference type="ARBA" id="ARBA00023285"/>
    </source>
</evidence>
<evidence type="ECO:0000256" key="11">
    <source>
        <dbReference type="ARBA" id="ARBA00022741"/>
    </source>
</evidence>
<evidence type="ECO:0000256" key="1">
    <source>
        <dbReference type="ARBA" id="ARBA00001393"/>
    </source>
</evidence>
<feature type="binding site" evidence="17">
    <location>
        <begin position="95"/>
        <end position="99"/>
    </location>
    <ligand>
        <name>NAD(+)</name>
        <dbReference type="ChEBI" id="CHEBI:57540"/>
    </ligand>
</feature>
<dbReference type="AlphaFoldDB" id="L0A5T3"/>
<feature type="binding site" evidence="17">
    <location>
        <position position="141"/>
    </location>
    <ligand>
        <name>NAD(+)</name>
        <dbReference type="ChEBI" id="CHEBI:57540"/>
    </ligand>
</feature>
<dbReference type="EMBL" id="CP003382">
    <property type="protein sequence ID" value="AFZ69243.1"/>
    <property type="molecule type" value="Genomic_DNA"/>
</dbReference>
<dbReference type="EC" id="4.2.3.4" evidence="6 17"/>
<feature type="binding site" evidence="17">
    <location>
        <position position="174"/>
    </location>
    <ligand>
        <name>Zn(2+)</name>
        <dbReference type="ChEBI" id="CHEBI:29105"/>
    </ligand>
</feature>
<evidence type="ECO:0000259" key="19">
    <source>
        <dbReference type="Pfam" id="PF24621"/>
    </source>
</evidence>
<dbReference type="UniPathway" id="UPA00053">
    <property type="reaction ID" value="UER00085"/>
</dbReference>
<evidence type="ECO:0000256" key="3">
    <source>
        <dbReference type="ARBA" id="ARBA00004496"/>
    </source>
</evidence>
<dbReference type="InterPro" id="IPR016037">
    <property type="entry name" value="DHQ_synth_AroB"/>
</dbReference>
<feature type="domain" description="3-dehydroquinate synthase C-terminal" evidence="19">
    <location>
        <begin position="171"/>
        <end position="308"/>
    </location>
</feature>
<evidence type="ECO:0000256" key="8">
    <source>
        <dbReference type="ARBA" id="ARBA00022490"/>
    </source>
</evidence>
<keyword evidence="8 17" id="KW-0963">Cytoplasm</keyword>
<sequence>MKRIDVQASVPYTITVGRGLLSAVDMPESRRVLIYDEGLPGSLVEHVRRRLQTELNLAVPSGDACKTLDVYGTLLSRLAGAALARDAAVIGLGGGATTDLAGFVAASYLRGVAFYTLPTTLLAQVDAAVGGKTGLNLPEGKNLVGAFWNPRGVWCDVDTLESLPEHIFREGASEVFKHGLLTSGALCEQVLAPGFGASASNLAEVVADAVQVKVDVVVRDPTEQGERAFLNFGHTLAHALEAVTRHALSHGEAVGYGMHFAALLSRAQGGEDLTPLTSRFLSYLKPSRLPEHLTWEHLEPFIARDKKADRSGMRFVLLRRIGQPYLERLGEDQLRDVFNLWRAQMRAVVQ</sequence>
<comment type="pathway">
    <text evidence="4 17">Metabolic intermediate biosynthesis; chorismate biosynthesis; chorismate from D-erythrose 4-phosphate and phosphoenolpyruvate: step 2/7.</text>
</comment>
<dbReference type="eggNOG" id="COG0337">
    <property type="taxonomic scope" value="Bacteria"/>
</dbReference>
<comment type="similarity">
    <text evidence="5 17">Belongs to the sugar phosphate cyclases superfamily. Dehydroquinate synthase family.</text>
</comment>
<dbReference type="KEGG" id="dpd:Deipe_3819"/>
<evidence type="ECO:0000256" key="6">
    <source>
        <dbReference type="ARBA" id="ARBA00013031"/>
    </source>
</evidence>
<dbReference type="HOGENOM" id="CLU_001201_0_1_0"/>
<dbReference type="PANTHER" id="PTHR43622">
    <property type="entry name" value="3-DEHYDROQUINATE SYNTHASE"/>
    <property type="match status" value="1"/>
</dbReference>
<evidence type="ECO:0000256" key="13">
    <source>
        <dbReference type="ARBA" id="ARBA00023027"/>
    </source>
</evidence>
<keyword evidence="13 17" id="KW-0520">NAD</keyword>
<reference evidence="21" key="1">
    <citation type="submission" date="2012-03" db="EMBL/GenBank/DDBJ databases">
        <title>Complete sequence of chromosome of Deinococcus peraridilitoris DSM 19664.</title>
        <authorList>
            <person name="Lucas S."/>
            <person name="Copeland A."/>
            <person name="Lapidus A."/>
            <person name="Glavina del Rio T."/>
            <person name="Dalin E."/>
            <person name="Tice H."/>
            <person name="Bruce D."/>
            <person name="Goodwin L."/>
            <person name="Pitluck S."/>
            <person name="Peters L."/>
            <person name="Mikhailova N."/>
            <person name="Lu M."/>
            <person name="Kyrpides N."/>
            <person name="Mavromatis K."/>
            <person name="Ivanova N."/>
            <person name="Brettin T."/>
            <person name="Detter J.C."/>
            <person name="Han C."/>
            <person name="Larimer F."/>
            <person name="Land M."/>
            <person name="Hauser L."/>
            <person name="Markowitz V."/>
            <person name="Cheng J.-F."/>
            <person name="Hugenholtz P."/>
            <person name="Woyke T."/>
            <person name="Wu D."/>
            <person name="Pukall R."/>
            <person name="Steenblock K."/>
            <person name="Brambilla E."/>
            <person name="Klenk H.-P."/>
            <person name="Eisen J.A."/>
        </authorList>
    </citation>
    <scope>NUCLEOTIDE SEQUENCE [LARGE SCALE GENOMIC DNA]</scope>
    <source>
        <strain evidence="21">DSM 19664 / LMG 22246 / CIP 109416 / KR-200</strain>
    </source>
</reference>
<dbReference type="InterPro" id="IPR050071">
    <property type="entry name" value="Dehydroquinate_synthase"/>
</dbReference>
<comment type="subcellular location">
    <subcellularLocation>
        <location evidence="3 17">Cytoplasm</location>
    </subcellularLocation>
</comment>
<dbReference type="GO" id="GO:0009423">
    <property type="term" value="P:chorismate biosynthetic process"/>
    <property type="evidence" value="ECO:0007669"/>
    <property type="project" value="UniProtKB-UniRule"/>
</dbReference>
<dbReference type="GO" id="GO:0000166">
    <property type="term" value="F:nucleotide binding"/>
    <property type="evidence" value="ECO:0007669"/>
    <property type="project" value="UniProtKB-KW"/>
</dbReference>
<dbReference type="NCBIfam" id="TIGR01357">
    <property type="entry name" value="aroB"/>
    <property type="match status" value="1"/>
</dbReference>
<organism evidence="20 21">
    <name type="scientific">Deinococcus peraridilitoris (strain DSM 19664 / LMG 22246 / CIP 109416 / KR-200)</name>
    <dbReference type="NCBI Taxonomy" id="937777"/>
    <lineage>
        <taxon>Bacteria</taxon>
        <taxon>Thermotogati</taxon>
        <taxon>Deinococcota</taxon>
        <taxon>Deinococci</taxon>
        <taxon>Deinococcales</taxon>
        <taxon>Deinococcaceae</taxon>
        <taxon>Deinococcus</taxon>
    </lineage>
</organism>
<comment type="cofactor">
    <cofactor evidence="2 17">
        <name>NAD(+)</name>
        <dbReference type="ChEBI" id="CHEBI:57540"/>
    </cofactor>
</comment>
<dbReference type="Pfam" id="PF01761">
    <property type="entry name" value="DHQ_synthase"/>
    <property type="match status" value="1"/>
</dbReference>
<evidence type="ECO:0000256" key="17">
    <source>
        <dbReference type="HAMAP-Rule" id="MF_00110"/>
    </source>
</evidence>
<comment type="cofactor">
    <cofactor evidence="17">
        <name>Co(2+)</name>
        <dbReference type="ChEBI" id="CHEBI:48828"/>
    </cofactor>
    <cofactor evidence="17">
        <name>Zn(2+)</name>
        <dbReference type="ChEBI" id="CHEBI:29105"/>
    </cofactor>
    <text evidence="17">Binds 1 divalent metal cation per subunit. Can use either Co(2+) or Zn(2+).</text>
</comment>
<evidence type="ECO:0000256" key="9">
    <source>
        <dbReference type="ARBA" id="ARBA00022605"/>
    </source>
</evidence>
<dbReference type="GO" id="GO:0046872">
    <property type="term" value="F:metal ion binding"/>
    <property type="evidence" value="ECO:0007669"/>
    <property type="project" value="UniProtKB-KW"/>
</dbReference>
<feature type="binding site" evidence="17">
    <location>
        <begin position="119"/>
        <end position="120"/>
    </location>
    <ligand>
        <name>NAD(+)</name>
        <dbReference type="ChEBI" id="CHEBI:57540"/>
    </ligand>
</feature>
<dbReference type="CDD" id="cd08195">
    <property type="entry name" value="DHQS"/>
    <property type="match status" value="1"/>
</dbReference>
<dbReference type="Proteomes" id="UP000010467">
    <property type="component" value="Chromosome"/>
</dbReference>
<keyword evidence="11 17" id="KW-0547">Nucleotide-binding</keyword>
<comment type="caution">
    <text evidence="17">Lacks conserved residue(s) required for the propagation of feature annotation.</text>
</comment>
<dbReference type="GO" id="GO:0009073">
    <property type="term" value="P:aromatic amino acid family biosynthetic process"/>
    <property type="evidence" value="ECO:0007669"/>
    <property type="project" value="UniProtKB-KW"/>
</dbReference>
<evidence type="ECO:0000256" key="12">
    <source>
        <dbReference type="ARBA" id="ARBA00022833"/>
    </source>
</evidence>
<dbReference type="PATRIC" id="fig|937777.3.peg.3831"/>
<dbReference type="Gene3D" id="1.20.1090.10">
    <property type="entry name" value="Dehydroquinate synthase-like - alpha domain"/>
    <property type="match status" value="1"/>
</dbReference>
<evidence type="ECO:0000256" key="15">
    <source>
        <dbReference type="ARBA" id="ARBA00023239"/>
    </source>
</evidence>
<dbReference type="OrthoDB" id="9806583at2"/>
<dbReference type="Pfam" id="PF24621">
    <property type="entry name" value="DHQS_C"/>
    <property type="match status" value="1"/>
</dbReference>
<feature type="binding site" evidence="17">
    <location>
        <position position="234"/>
    </location>
    <ligand>
        <name>Zn(2+)</name>
        <dbReference type="ChEBI" id="CHEBI:29105"/>
    </ligand>
</feature>
<comment type="catalytic activity">
    <reaction evidence="1 17">
        <text>7-phospho-2-dehydro-3-deoxy-D-arabino-heptonate = 3-dehydroquinate + phosphate</text>
        <dbReference type="Rhea" id="RHEA:21968"/>
        <dbReference type="ChEBI" id="CHEBI:32364"/>
        <dbReference type="ChEBI" id="CHEBI:43474"/>
        <dbReference type="ChEBI" id="CHEBI:58394"/>
        <dbReference type="EC" id="4.2.3.4"/>
    </reaction>
</comment>
<keyword evidence="9 17" id="KW-0028">Amino-acid biosynthesis</keyword>